<evidence type="ECO:0000313" key="2">
    <source>
        <dbReference type="EMBL" id="SVB31904.1"/>
    </source>
</evidence>
<dbReference type="EMBL" id="UINC01037031">
    <property type="protein sequence ID" value="SVB31904.1"/>
    <property type="molecule type" value="Genomic_DNA"/>
</dbReference>
<gene>
    <name evidence="2" type="ORF">METZ01_LOCUS184758</name>
</gene>
<sequence>IEAENRNLKHQILKPLRSNLKKIENQLEKVLTEKTIVESKLANSDIYESKNKAQLLETLNEQMALTNEENALTKEWDKLSSQIESYNENSILKN</sequence>
<accession>A0A382D1I5</accession>
<reference evidence="2" key="1">
    <citation type="submission" date="2018-05" db="EMBL/GenBank/DDBJ databases">
        <authorList>
            <person name="Lanie J.A."/>
            <person name="Ng W.-L."/>
            <person name="Kazmierczak K.M."/>
            <person name="Andrzejewski T.M."/>
            <person name="Davidsen T.M."/>
            <person name="Wayne K.J."/>
            <person name="Tettelin H."/>
            <person name="Glass J.I."/>
            <person name="Rusch D."/>
            <person name="Podicherti R."/>
            <person name="Tsui H.-C.T."/>
            <person name="Winkler M.E."/>
        </authorList>
    </citation>
    <scope>NUCLEOTIDE SEQUENCE</scope>
</reference>
<protein>
    <recommendedName>
        <fullName evidence="3">ABC transporter Uup C-terminal domain-containing protein</fullName>
    </recommendedName>
</protein>
<evidence type="ECO:0000256" key="1">
    <source>
        <dbReference type="SAM" id="Coils"/>
    </source>
</evidence>
<evidence type="ECO:0008006" key="3">
    <source>
        <dbReference type="Google" id="ProtNLM"/>
    </source>
</evidence>
<feature type="coiled-coil region" evidence="1">
    <location>
        <begin position="13"/>
        <end position="40"/>
    </location>
</feature>
<proteinExistence type="predicted"/>
<feature type="non-terminal residue" evidence="2">
    <location>
        <position position="1"/>
    </location>
</feature>
<dbReference type="AlphaFoldDB" id="A0A382D1I5"/>
<organism evidence="2">
    <name type="scientific">marine metagenome</name>
    <dbReference type="NCBI Taxonomy" id="408172"/>
    <lineage>
        <taxon>unclassified sequences</taxon>
        <taxon>metagenomes</taxon>
        <taxon>ecological metagenomes</taxon>
    </lineage>
</organism>
<keyword evidence="1" id="KW-0175">Coiled coil</keyword>
<name>A0A382D1I5_9ZZZZ</name>